<feature type="non-terminal residue" evidence="9">
    <location>
        <position position="382"/>
    </location>
</feature>
<reference evidence="9 10" key="1">
    <citation type="journal article" date="2016" name="Nat. Commun.">
        <title>Ectomycorrhizal ecology is imprinted in the genome of the dominant symbiotic fungus Cenococcum geophilum.</title>
        <authorList>
            <consortium name="DOE Joint Genome Institute"/>
            <person name="Peter M."/>
            <person name="Kohler A."/>
            <person name="Ohm R.A."/>
            <person name="Kuo A."/>
            <person name="Krutzmann J."/>
            <person name="Morin E."/>
            <person name="Arend M."/>
            <person name="Barry K.W."/>
            <person name="Binder M."/>
            <person name="Choi C."/>
            <person name="Clum A."/>
            <person name="Copeland A."/>
            <person name="Grisel N."/>
            <person name="Haridas S."/>
            <person name="Kipfer T."/>
            <person name="LaButti K."/>
            <person name="Lindquist E."/>
            <person name="Lipzen A."/>
            <person name="Maire R."/>
            <person name="Meier B."/>
            <person name="Mihaltcheva S."/>
            <person name="Molinier V."/>
            <person name="Murat C."/>
            <person name="Poggeler S."/>
            <person name="Quandt C.A."/>
            <person name="Sperisen C."/>
            <person name="Tritt A."/>
            <person name="Tisserant E."/>
            <person name="Crous P.W."/>
            <person name="Henrissat B."/>
            <person name="Nehls U."/>
            <person name="Egli S."/>
            <person name="Spatafora J.W."/>
            <person name="Grigoriev I.V."/>
            <person name="Martin F.M."/>
        </authorList>
    </citation>
    <scope>NUCLEOTIDE SEQUENCE [LARGE SCALE GENOMIC DNA]</scope>
    <source>
        <strain evidence="9 10">CBS 459.81</strain>
    </source>
</reference>
<dbReference type="SUPFAM" id="SSF144232">
    <property type="entry name" value="HIT/MYND zinc finger-like"/>
    <property type="match status" value="1"/>
</dbReference>
<dbReference type="GO" id="GO:0048254">
    <property type="term" value="P:snoRNA localization"/>
    <property type="evidence" value="ECO:0007669"/>
    <property type="project" value="TreeGrafter"/>
</dbReference>
<evidence type="ECO:0000256" key="2">
    <source>
        <dbReference type="ARBA" id="ARBA00022771"/>
    </source>
</evidence>
<evidence type="ECO:0000313" key="9">
    <source>
        <dbReference type="EMBL" id="OCK78911.1"/>
    </source>
</evidence>
<dbReference type="InterPro" id="IPR007529">
    <property type="entry name" value="Znf_HIT"/>
</dbReference>
<comment type="function">
    <text evidence="4">Required for box C/D snoRNAs accumulation involved in snoRNA processing, snoRNA transport to the nucleolus and ribosome biogenesis.</text>
</comment>
<dbReference type="Proteomes" id="UP000250266">
    <property type="component" value="Unassembled WGS sequence"/>
</dbReference>
<accession>A0A8E2E838</accession>
<evidence type="ECO:0000256" key="7">
    <source>
        <dbReference type="SAM" id="MobiDB-lite"/>
    </source>
</evidence>
<evidence type="ECO:0000256" key="3">
    <source>
        <dbReference type="ARBA" id="ARBA00022833"/>
    </source>
</evidence>
<keyword evidence="10" id="KW-1185">Reference proteome</keyword>
<dbReference type="Gene3D" id="3.30.60.190">
    <property type="match status" value="1"/>
</dbReference>
<proteinExistence type="inferred from homology"/>
<evidence type="ECO:0000256" key="1">
    <source>
        <dbReference type="ARBA" id="ARBA00022723"/>
    </source>
</evidence>
<dbReference type="GO" id="GO:0008270">
    <property type="term" value="F:zinc ion binding"/>
    <property type="evidence" value="ECO:0007669"/>
    <property type="project" value="UniProtKB-UniRule"/>
</dbReference>
<dbReference type="GO" id="GO:0005634">
    <property type="term" value="C:nucleus"/>
    <property type="evidence" value="ECO:0007669"/>
    <property type="project" value="TreeGrafter"/>
</dbReference>
<organism evidence="9 10">
    <name type="scientific">Lepidopterella palustris CBS 459.81</name>
    <dbReference type="NCBI Taxonomy" id="1314670"/>
    <lineage>
        <taxon>Eukaryota</taxon>
        <taxon>Fungi</taxon>
        <taxon>Dikarya</taxon>
        <taxon>Ascomycota</taxon>
        <taxon>Pezizomycotina</taxon>
        <taxon>Dothideomycetes</taxon>
        <taxon>Pleosporomycetidae</taxon>
        <taxon>Mytilinidiales</taxon>
        <taxon>Argynnaceae</taxon>
        <taxon>Lepidopterella</taxon>
    </lineage>
</organism>
<evidence type="ECO:0000313" key="10">
    <source>
        <dbReference type="Proteomes" id="UP000250266"/>
    </source>
</evidence>
<keyword evidence="2 6" id="KW-0863">Zinc-finger</keyword>
<dbReference type="OrthoDB" id="272357at2759"/>
<feature type="compositionally biased region" description="Basic and acidic residues" evidence="7">
    <location>
        <begin position="185"/>
        <end position="194"/>
    </location>
</feature>
<dbReference type="EMBL" id="KV745033">
    <property type="protein sequence ID" value="OCK78911.1"/>
    <property type="molecule type" value="Genomic_DNA"/>
</dbReference>
<dbReference type="PANTHER" id="PTHR13483">
    <property type="entry name" value="BOX C_D SNORNA PROTEIN 1-RELATED"/>
    <property type="match status" value="1"/>
</dbReference>
<dbReference type="Pfam" id="PF25790">
    <property type="entry name" value="BCD1"/>
    <property type="match status" value="1"/>
</dbReference>
<feature type="region of interest" description="Disordered" evidence="7">
    <location>
        <begin position="170"/>
        <end position="242"/>
    </location>
</feature>
<protein>
    <recommendedName>
        <fullName evidence="8">HIT-type domain-containing protein</fullName>
    </recommendedName>
</protein>
<keyword evidence="3" id="KW-0862">Zinc</keyword>
<feature type="domain" description="HIT-type" evidence="8">
    <location>
        <begin position="1"/>
        <end position="35"/>
    </location>
</feature>
<name>A0A8E2E838_9PEZI</name>
<comment type="similarity">
    <text evidence="5">Belongs to the BCD1 family.</text>
</comment>
<keyword evidence="1" id="KW-0479">Metal-binding</keyword>
<dbReference type="GO" id="GO:0000463">
    <property type="term" value="P:maturation of LSU-rRNA from tricistronic rRNA transcript (SSU-rRNA, 5.8S rRNA, LSU-rRNA)"/>
    <property type="evidence" value="ECO:0007669"/>
    <property type="project" value="TreeGrafter"/>
</dbReference>
<dbReference type="InterPro" id="IPR057721">
    <property type="entry name" value="BCD1_alpha/beta"/>
</dbReference>
<evidence type="ECO:0000256" key="6">
    <source>
        <dbReference type="PROSITE-ProRule" id="PRU00453"/>
    </source>
</evidence>
<evidence type="ECO:0000259" key="8">
    <source>
        <dbReference type="PROSITE" id="PS51083"/>
    </source>
</evidence>
<gene>
    <name evidence="9" type="ORF">K432DRAFT_300963</name>
</gene>
<evidence type="ECO:0000256" key="5">
    <source>
        <dbReference type="ARBA" id="ARBA00049654"/>
    </source>
</evidence>
<dbReference type="GO" id="GO:0070761">
    <property type="term" value="C:pre-snoRNP complex"/>
    <property type="evidence" value="ECO:0007669"/>
    <property type="project" value="TreeGrafter"/>
</dbReference>
<feature type="compositionally biased region" description="Basic residues" evidence="7">
    <location>
        <begin position="172"/>
        <end position="184"/>
    </location>
</feature>
<dbReference type="PANTHER" id="PTHR13483:SF11">
    <property type="entry name" value="ZINC FINGER HIT DOMAIN-CONTAINING PROTEIN 3"/>
    <property type="match status" value="1"/>
</dbReference>
<dbReference type="GO" id="GO:0000492">
    <property type="term" value="P:box C/D snoRNP assembly"/>
    <property type="evidence" value="ECO:0007669"/>
    <property type="project" value="TreeGrafter"/>
</dbReference>
<sequence length="382" mass="43355">ICNSNNNTSKYRCPGCSSRTCSLPCYKRHQQWAQCSGKRDPTKYVKRSELATPAGIDHDYNFIAGIERRVDRVEQDVEESPIGMSDPVRKQPAPVKNSAFEKHLRDARVIIVRAPTGMSRERSNNTRLNKKRTQIIWTLEWIHEDQSRELQEVGETTQISEAYRLLLAHRQPLTHRQSKSKKRKFQDESAKELPEAPEYTTVTRHEARQSPMRVEEEEAKPASASGVDLSVGNPTTKSALEDCSTEQLPADTNDAKPICPDVHFYLVKPHTSSTRCVLIPLPPDSTLAACLRDRVVLEFPTIQVLSKSPESLPSGFQLEDDYLDDFSKEQGELDELLATVQPSLALTLKNEHRVAQSTKCLDEDFDDKKILEVLKRDLDTQF</sequence>
<dbReference type="Pfam" id="PF04438">
    <property type="entry name" value="zf-HIT"/>
    <property type="match status" value="1"/>
</dbReference>
<dbReference type="CDD" id="cd23023">
    <property type="entry name" value="zf-HIT_BCD1"/>
    <property type="match status" value="1"/>
</dbReference>
<dbReference type="InterPro" id="IPR051639">
    <property type="entry name" value="BCD1"/>
</dbReference>
<dbReference type="PROSITE" id="PS51083">
    <property type="entry name" value="ZF_HIT"/>
    <property type="match status" value="1"/>
</dbReference>
<evidence type="ECO:0000256" key="4">
    <source>
        <dbReference type="ARBA" id="ARBA00049598"/>
    </source>
</evidence>
<dbReference type="AlphaFoldDB" id="A0A8E2E838"/>